<dbReference type="Proteomes" id="UP000784294">
    <property type="component" value="Unassembled WGS sequence"/>
</dbReference>
<evidence type="ECO:0000256" key="10">
    <source>
        <dbReference type="SAM" id="Coils"/>
    </source>
</evidence>
<comment type="caution">
    <text evidence="12">The sequence shown here is derived from an EMBL/GenBank/DDBJ whole genome shotgun (WGS) entry which is preliminary data.</text>
</comment>
<accession>A0A448XLC4</accession>
<evidence type="ECO:0000256" key="7">
    <source>
        <dbReference type="ARBA" id="ARBA00023123"/>
    </source>
</evidence>
<keyword evidence="4" id="KW-0787">Thick filament</keyword>
<evidence type="ECO:0000256" key="8">
    <source>
        <dbReference type="ARBA" id="ARBA00023175"/>
    </source>
</evidence>
<keyword evidence="13" id="KW-1185">Reference proteome</keyword>
<evidence type="ECO:0000256" key="9">
    <source>
        <dbReference type="ARBA" id="ARBA00023179"/>
    </source>
</evidence>
<dbReference type="Gene3D" id="1.20.5.370">
    <property type="match status" value="1"/>
</dbReference>
<protein>
    <recommendedName>
        <fullName evidence="3">Paramyosin</fullName>
    </recommendedName>
</protein>
<dbReference type="GO" id="GO:0030016">
    <property type="term" value="C:myofibril"/>
    <property type="evidence" value="ECO:0007669"/>
    <property type="project" value="UniProtKB-SubCell"/>
</dbReference>
<feature type="domain" description="Myosin tail" evidence="11">
    <location>
        <begin position="2"/>
        <end position="113"/>
    </location>
</feature>
<evidence type="ECO:0000256" key="4">
    <source>
        <dbReference type="ARBA" id="ARBA00022433"/>
    </source>
</evidence>
<keyword evidence="6 10" id="KW-0175">Coiled coil</keyword>
<evidence type="ECO:0000256" key="3">
    <source>
        <dbReference type="ARBA" id="ARBA00018623"/>
    </source>
</evidence>
<evidence type="ECO:0000256" key="5">
    <source>
        <dbReference type="ARBA" id="ARBA00022490"/>
    </source>
</evidence>
<dbReference type="GO" id="GO:0016459">
    <property type="term" value="C:myosin complex"/>
    <property type="evidence" value="ECO:0007669"/>
    <property type="project" value="UniProtKB-KW"/>
</dbReference>
<reference evidence="12" key="1">
    <citation type="submission" date="2018-11" db="EMBL/GenBank/DDBJ databases">
        <authorList>
            <consortium name="Pathogen Informatics"/>
        </authorList>
    </citation>
    <scope>NUCLEOTIDE SEQUENCE</scope>
</reference>
<dbReference type="OrthoDB" id="2018427at2759"/>
<dbReference type="EMBL" id="CAAALY010261222">
    <property type="protein sequence ID" value="VEL39417.1"/>
    <property type="molecule type" value="Genomic_DNA"/>
</dbReference>
<feature type="coiled-coil region" evidence="10">
    <location>
        <begin position="1"/>
        <end position="106"/>
    </location>
</feature>
<dbReference type="InterPro" id="IPR014751">
    <property type="entry name" value="XRCC4-like_C"/>
</dbReference>
<dbReference type="Pfam" id="PF01576">
    <property type="entry name" value="Myosin_tail_1"/>
    <property type="match status" value="1"/>
</dbReference>
<comment type="subcellular location">
    <subcellularLocation>
        <location evidence="1">Cytoplasm</location>
        <location evidence="1">Myofibril</location>
    </subcellularLocation>
</comment>
<gene>
    <name evidence="12" type="ORF">PXEA_LOCUS32857</name>
</gene>
<evidence type="ECO:0000256" key="2">
    <source>
        <dbReference type="ARBA" id="ARBA00008447"/>
    </source>
</evidence>
<dbReference type="PANTHER" id="PTHR46349">
    <property type="entry name" value="CINGULIN-LIKE PROTEIN 1-RELATED"/>
    <property type="match status" value="1"/>
</dbReference>
<dbReference type="SUPFAM" id="SSF90257">
    <property type="entry name" value="Myosin rod fragments"/>
    <property type="match status" value="1"/>
</dbReference>
<dbReference type="InterPro" id="IPR002928">
    <property type="entry name" value="Myosin_tail"/>
</dbReference>
<evidence type="ECO:0000256" key="1">
    <source>
        <dbReference type="ARBA" id="ARBA00004657"/>
    </source>
</evidence>
<sequence>MEEVANEAKQAEERAKKAIADSARVFEEIRQEQEHTQRLEKTRKQLELQNKELQARLEESESGAMKGGKKALAKLEQRARELEGELEAEQRRHAESQKNLRKVDRRLKEVSFQAYRMDIL</sequence>
<keyword evidence="7" id="KW-0518">Myosin</keyword>
<comment type="similarity">
    <text evidence="2">Belongs to the paramyosin family.</text>
</comment>
<evidence type="ECO:0000259" key="11">
    <source>
        <dbReference type="Pfam" id="PF01576"/>
    </source>
</evidence>
<keyword evidence="5" id="KW-0963">Cytoplasm</keyword>
<evidence type="ECO:0000313" key="12">
    <source>
        <dbReference type="EMBL" id="VEL39417.1"/>
    </source>
</evidence>
<dbReference type="AlphaFoldDB" id="A0A448XLC4"/>
<keyword evidence="8" id="KW-0505">Motor protein</keyword>
<proteinExistence type="inferred from homology"/>
<dbReference type="PANTHER" id="PTHR46349:SF6">
    <property type="entry name" value="MYOSIN-6-LIKE"/>
    <property type="match status" value="1"/>
</dbReference>
<name>A0A448XLC4_9PLAT</name>
<keyword evidence="9" id="KW-0514">Muscle protein</keyword>
<organism evidence="12 13">
    <name type="scientific">Protopolystoma xenopodis</name>
    <dbReference type="NCBI Taxonomy" id="117903"/>
    <lineage>
        <taxon>Eukaryota</taxon>
        <taxon>Metazoa</taxon>
        <taxon>Spiralia</taxon>
        <taxon>Lophotrochozoa</taxon>
        <taxon>Platyhelminthes</taxon>
        <taxon>Monogenea</taxon>
        <taxon>Polyopisthocotylea</taxon>
        <taxon>Polystomatidea</taxon>
        <taxon>Polystomatidae</taxon>
        <taxon>Protopolystoma</taxon>
    </lineage>
</organism>
<evidence type="ECO:0000256" key="6">
    <source>
        <dbReference type="ARBA" id="ARBA00023054"/>
    </source>
</evidence>
<evidence type="ECO:0000313" key="13">
    <source>
        <dbReference type="Proteomes" id="UP000784294"/>
    </source>
</evidence>
<dbReference type="GO" id="GO:0032982">
    <property type="term" value="C:myosin filament"/>
    <property type="evidence" value="ECO:0007669"/>
    <property type="project" value="UniProtKB-KW"/>
</dbReference>